<proteinExistence type="predicted"/>
<name>A0A3S0RUF4_9BACI</name>
<dbReference type="Pfam" id="PF09860">
    <property type="entry name" value="DUF2087"/>
    <property type="match status" value="1"/>
</dbReference>
<protein>
    <submittedName>
        <fullName evidence="2">DUF2087 domain-containing protein</fullName>
    </submittedName>
</protein>
<dbReference type="Proteomes" id="UP000287910">
    <property type="component" value="Unassembled WGS sequence"/>
</dbReference>
<accession>A0A3S0RUF4</accession>
<organism evidence="2 3">
    <name type="scientific">Lysinibacillus antri</name>
    <dbReference type="NCBI Taxonomy" id="2498145"/>
    <lineage>
        <taxon>Bacteria</taxon>
        <taxon>Bacillati</taxon>
        <taxon>Bacillota</taxon>
        <taxon>Bacilli</taxon>
        <taxon>Bacillales</taxon>
        <taxon>Bacillaceae</taxon>
        <taxon>Lysinibacillus</taxon>
    </lineage>
</organism>
<evidence type="ECO:0000313" key="3">
    <source>
        <dbReference type="Proteomes" id="UP000287910"/>
    </source>
</evidence>
<keyword evidence="3" id="KW-1185">Reference proteome</keyword>
<gene>
    <name evidence="2" type="ORF">EK386_15055</name>
</gene>
<comment type="caution">
    <text evidence="2">The sequence shown here is derived from an EMBL/GenBank/DDBJ whole genome shotgun (WGS) entry which is preliminary data.</text>
</comment>
<feature type="domain" description="DUF2087" evidence="1">
    <location>
        <begin position="182"/>
        <end position="249"/>
    </location>
</feature>
<evidence type="ECO:0000313" key="2">
    <source>
        <dbReference type="EMBL" id="RUL49606.1"/>
    </source>
</evidence>
<dbReference type="RefSeq" id="WP_126660008.1">
    <property type="nucleotide sequence ID" value="NZ_RYYR01000024.1"/>
</dbReference>
<reference evidence="2 3" key="1">
    <citation type="submission" date="2018-12" db="EMBL/GenBank/DDBJ databases">
        <title>Lysinibacillus antri sp. nov., isolated from a cave soil.</title>
        <authorList>
            <person name="Narsing Rao M.P."/>
            <person name="Zhang H."/>
            <person name="Dong Z.-Y."/>
            <person name="Niu X.-K."/>
            <person name="Zhang K."/>
            <person name="Fang B.-Z."/>
            <person name="Kang Y.-Q."/>
            <person name="Xiao M."/>
            <person name="Li W.-J."/>
        </authorList>
    </citation>
    <scope>NUCLEOTIDE SEQUENCE [LARGE SCALE GENOMIC DNA]</scope>
    <source>
        <strain evidence="2 3">SYSU K30002</strain>
    </source>
</reference>
<sequence>MNQLESFWNASLDEMKRGYVEDKNQYTCLLCGEHVEKGVIYPKDDVYYEAKRYIRLHIEQTHGSVFDYLLGLDKKLTGLTEHQTMLLRHFYEGKSDKEVQEDMGIGSSSTIRHHRFVLKEKERQAKTTLAIMELLKEKDQYAPAFVAPHKHATMVDDRYAVTTEEQEKILEKYFTDGLTGSLNKFPPKEKQRVVVLRAIAARLKGNVNYTEKELNEVLKGIYEDYVLIRRYLIEYGLLDRKADGSAYWVKK</sequence>
<evidence type="ECO:0000259" key="1">
    <source>
        <dbReference type="Pfam" id="PF09860"/>
    </source>
</evidence>
<dbReference type="AlphaFoldDB" id="A0A3S0RUF4"/>
<dbReference type="InterPro" id="IPR018656">
    <property type="entry name" value="DUF2087"/>
</dbReference>
<dbReference type="EMBL" id="RYYR01000024">
    <property type="protein sequence ID" value="RUL49606.1"/>
    <property type="molecule type" value="Genomic_DNA"/>
</dbReference>